<dbReference type="EMBL" id="CAJVPM010007227">
    <property type="protein sequence ID" value="CAG8543269.1"/>
    <property type="molecule type" value="Genomic_DNA"/>
</dbReference>
<gene>
    <name evidence="1" type="ORF">SCALOS_LOCUS4917</name>
</gene>
<name>A0ACA9LQM6_9GLOM</name>
<dbReference type="Proteomes" id="UP000789860">
    <property type="component" value="Unassembled WGS sequence"/>
</dbReference>
<comment type="caution">
    <text evidence="1">The sequence shown here is derived from an EMBL/GenBank/DDBJ whole genome shotgun (WGS) entry which is preliminary data.</text>
</comment>
<evidence type="ECO:0000313" key="2">
    <source>
        <dbReference type="Proteomes" id="UP000789860"/>
    </source>
</evidence>
<reference evidence="1" key="1">
    <citation type="submission" date="2021-06" db="EMBL/GenBank/DDBJ databases">
        <authorList>
            <person name="Kallberg Y."/>
            <person name="Tangrot J."/>
            <person name="Rosling A."/>
        </authorList>
    </citation>
    <scope>NUCLEOTIDE SEQUENCE</scope>
    <source>
        <strain evidence="1">AU212A</strain>
    </source>
</reference>
<feature type="non-terminal residue" evidence="1">
    <location>
        <position position="109"/>
    </location>
</feature>
<protein>
    <submittedName>
        <fullName evidence="1">7960_t:CDS:1</fullName>
    </submittedName>
</protein>
<accession>A0ACA9LQM6</accession>
<sequence>MPSIRKFSSLNFKGYITKFLSDIKFNNMLYNFATPESPGFKYLYLFKEEFHANMAEILKEGPTIHRVCKIILQNLDKKMLAEYKIKPIRFDEMKVFNIEVSEPEDWDPN</sequence>
<organism evidence="1 2">
    <name type="scientific">Scutellospora calospora</name>
    <dbReference type="NCBI Taxonomy" id="85575"/>
    <lineage>
        <taxon>Eukaryota</taxon>
        <taxon>Fungi</taxon>
        <taxon>Fungi incertae sedis</taxon>
        <taxon>Mucoromycota</taxon>
        <taxon>Glomeromycotina</taxon>
        <taxon>Glomeromycetes</taxon>
        <taxon>Diversisporales</taxon>
        <taxon>Gigasporaceae</taxon>
        <taxon>Scutellospora</taxon>
    </lineage>
</organism>
<evidence type="ECO:0000313" key="1">
    <source>
        <dbReference type="EMBL" id="CAG8543269.1"/>
    </source>
</evidence>
<keyword evidence="2" id="KW-1185">Reference proteome</keyword>
<proteinExistence type="predicted"/>